<sequence>MDQSHTSTAIRGTKGYVAPECFRNMPITVKVDVYSFGILLLEIICLRRSVDNENSTGDKAIILTDWAYDCCQEKFYAAPVQNDLEAMNDTNTLQRFVMVSMRCGAFKKIHLFSPP</sequence>
<protein>
    <submittedName>
        <fullName evidence="1">Receptor-like protein kinase</fullName>
    </submittedName>
</protein>
<comment type="caution">
    <text evidence="1">The sequence shown here is derived from an EMBL/GenBank/DDBJ whole genome shotgun (WGS) entry which is preliminary data.</text>
</comment>
<evidence type="ECO:0000313" key="2">
    <source>
        <dbReference type="Proteomes" id="UP001164539"/>
    </source>
</evidence>
<gene>
    <name evidence="1" type="ORF">OWV82_003268</name>
</gene>
<dbReference type="Proteomes" id="UP001164539">
    <property type="component" value="Chromosome 2"/>
</dbReference>
<accession>A0ACC1YNQ3</accession>
<organism evidence="1 2">
    <name type="scientific">Melia azedarach</name>
    <name type="common">Chinaberry tree</name>
    <dbReference type="NCBI Taxonomy" id="155640"/>
    <lineage>
        <taxon>Eukaryota</taxon>
        <taxon>Viridiplantae</taxon>
        <taxon>Streptophyta</taxon>
        <taxon>Embryophyta</taxon>
        <taxon>Tracheophyta</taxon>
        <taxon>Spermatophyta</taxon>
        <taxon>Magnoliopsida</taxon>
        <taxon>eudicotyledons</taxon>
        <taxon>Gunneridae</taxon>
        <taxon>Pentapetalae</taxon>
        <taxon>rosids</taxon>
        <taxon>malvids</taxon>
        <taxon>Sapindales</taxon>
        <taxon>Meliaceae</taxon>
        <taxon>Melia</taxon>
    </lineage>
</organism>
<reference evidence="1 2" key="1">
    <citation type="journal article" date="2023" name="Science">
        <title>Complex scaffold remodeling in plant triterpene biosynthesis.</title>
        <authorList>
            <person name="De La Pena R."/>
            <person name="Hodgson H."/>
            <person name="Liu J.C."/>
            <person name="Stephenson M.J."/>
            <person name="Martin A.C."/>
            <person name="Owen C."/>
            <person name="Harkess A."/>
            <person name="Leebens-Mack J."/>
            <person name="Jimenez L.E."/>
            <person name="Osbourn A."/>
            <person name="Sattely E.S."/>
        </authorList>
    </citation>
    <scope>NUCLEOTIDE SEQUENCE [LARGE SCALE GENOMIC DNA]</scope>
    <source>
        <strain evidence="2">cv. JPN11</strain>
        <tissue evidence="1">Leaf</tissue>
    </source>
</reference>
<proteinExistence type="predicted"/>
<keyword evidence="2" id="KW-1185">Reference proteome</keyword>
<evidence type="ECO:0000313" key="1">
    <source>
        <dbReference type="EMBL" id="KAJ4724260.1"/>
    </source>
</evidence>
<dbReference type="EMBL" id="CM051395">
    <property type="protein sequence ID" value="KAJ4724260.1"/>
    <property type="molecule type" value="Genomic_DNA"/>
</dbReference>
<name>A0ACC1YNQ3_MELAZ</name>